<comment type="caution">
    <text evidence="2">The sequence shown here is derived from an EMBL/GenBank/DDBJ whole genome shotgun (WGS) entry which is preliminary data.</text>
</comment>
<reference evidence="2" key="1">
    <citation type="submission" date="2020-08" db="EMBL/GenBank/DDBJ databases">
        <title>Multicomponent nature underlies the extraordinary mechanical properties of spider dragline silk.</title>
        <authorList>
            <person name="Kono N."/>
            <person name="Nakamura H."/>
            <person name="Mori M."/>
            <person name="Yoshida Y."/>
            <person name="Ohtoshi R."/>
            <person name="Malay A.D."/>
            <person name="Moran D.A.P."/>
            <person name="Tomita M."/>
            <person name="Numata K."/>
            <person name="Arakawa K."/>
        </authorList>
    </citation>
    <scope>NUCLEOTIDE SEQUENCE</scope>
</reference>
<organism evidence="2 3">
    <name type="scientific">Nephila pilipes</name>
    <name type="common">Giant wood spider</name>
    <name type="synonym">Nephila maculata</name>
    <dbReference type="NCBI Taxonomy" id="299642"/>
    <lineage>
        <taxon>Eukaryota</taxon>
        <taxon>Metazoa</taxon>
        <taxon>Ecdysozoa</taxon>
        <taxon>Arthropoda</taxon>
        <taxon>Chelicerata</taxon>
        <taxon>Arachnida</taxon>
        <taxon>Araneae</taxon>
        <taxon>Araneomorphae</taxon>
        <taxon>Entelegynae</taxon>
        <taxon>Araneoidea</taxon>
        <taxon>Nephilidae</taxon>
        <taxon>Nephila</taxon>
    </lineage>
</organism>
<accession>A0A8X6M849</accession>
<protein>
    <submittedName>
        <fullName evidence="2">Uncharacterized protein</fullName>
    </submittedName>
</protein>
<proteinExistence type="predicted"/>
<dbReference type="EMBL" id="BMAW01041821">
    <property type="protein sequence ID" value="GFS30857.1"/>
    <property type="molecule type" value="Genomic_DNA"/>
</dbReference>
<sequence>MTDEIKKQQTIDQQSFGSNIKDPMEFSRSDLSNKTDEHESDNRLQNSSDHDSDDSSADRRLTEPSDWDSNSSCSLDYSYFPEGGSLLMDLEIPLTENEEKLIDELCKEIKGKIEENEREYKTKISKQESIENWTEGALERIKSVVDKYLEKGIKLNSRCNSSEETVVNLIFNEIVGVLESTTNTTSGGRSSRLDPIDLLDYSKDEDEATKDENISIIQSIVRDLLLKGGKVKRYLFHHDRIGHATTAFVDNSFLQFDKHLFAECKKIENDLKNVAYESIVNKNEQAQKDKLELKVEIDNECFCIKYPQDSTVEVAKILSNEKNKSLNLRVGILQIGKSIVRVESYNGKRNYLDVLKQGVILSFDSEAGKISIHLNPKKNSNEIEVKLDESSEEVFEKLKKSGLSLGENCLLGGKSVLEAIRDGNFERNRSIIPTSVIEQPNTATNTPRSHLENISLSGHNYKTKQ</sequence>
<dbReference type="AlphaFoldDB" id="A0A8X6M849"/>
<gene>
    <name evidence="2" type="primary">COM42_02950</name>
    <name evidence="2" type="ORF">NPIL_289491</name>
</gene>
<feature type="compositionally biased region" description="Basic and acidic residues" evidence="1">
    <location>
        <begin position="22"/>
        <end position="42"/>
    </location>
</feature>
<feature type="region of interest" description="Disordered" evidence="1">
    <location>
        <begin position="1"/>
        <end position="71"/>
    </location>
</feature>
<dbReference type="OrthoDB" id="7491561at2759"/>
<keyword evidence="3" id="KW-1185">Reference proteome</keyword>
<feature type="region of interest" description="Disordered" evidence="1">
    <location>
        <begin position="440"/>
        <end position="465"/>
    </location>
</feature>
<evidence type="ECO:0000313" key="3">
    <source>
        <dbReference type="Proteomes" id="UP000887013"/>
    </source>
</evidence>
<evidence type="ECO:0000313" key="2">
    <source>
        <dbReference type="EMBL" id="GFS30857.1"/>
    </source>
</evidence>
<evidence type="ECO:0000256" key="1">
    <source>
        <dbReference type="SAM" id="MobiDB-lite"/>
    </source>
</evidence>
<name>A0A8X6M849_NEPPI</name>
<dbReference type="Proteomes" id="UP000887013">
    <property type="component" value="Unassembled WGS sequence"/>
</dbReference>